<evidence type="ECO:0000256" key="3">
    <source>
        <dbReference type="ARBA" id="ARBA00020978"/>
    </source>
</evidence>
<keyword evidence="4" id="KW-0813">Transport</keyword>
<dbReference type="EMBL" id="GG738925">
    <property type="protein sequence ID" value="EFC36806.1"/>
    <property type="molecule type" value="Genomic_DNA"/>
</dbReference>
<keyword evidence="10" id="KW-1185">Reference proteome</keyword>
<gene>
    <name evidence="9" type="ORF">NAEGRDRAFT_82128</name>
</gene>
<dbReference type="KEGG" id="ngr:NAEGRDRAFT_82128"/>
<comment type="subcellular location">
    <subcellularLocation>
        <location evidence="1">Golgi apparatus membrane</location>
        <topology evidence="1">Peripheral membrane protein</topology>
    </subcellularLocation>
</comment>
<dbReference type="AlphaFoldDB" id="D2W2D1"/>
<dbReference type="GO" id="GO:0000139">
    <property type="term" value="C:Golgi membrane"/>
    <property type="evidence" value="ECO:0007669"/>
    <property type="project" value="UniProtKB-SubCell"/>
</dbReference>
<evidence type="ECO:0000256" key="1">
    <source>
        <dbReference type="ARBA" id="ARBA00004395"/>
    </source>
</evidence>
<dbReference type="STRING" id="5762.D2W2D1"/>
<name>D2W2D1_NAEGR</name>
<dbReference type="OrthoDB" id="46189at2759"/>
<comment type="similarity">
    <text evidence="2">Belongs to the COG1 family.</text>
</comment>
<proteinExistence type="inferred from homology"/>
<keyword evidence="7" id="KW-0472">Membrane</keyword>
<dbReference type="RefSeq" id="XP_002669550.1">
    <property type="nucleotide sequence ID" value="XM_002669504.1"/>
</dbReference>
<evidence type="ECO:0000256" key="4">
    <source>
        <dbReference type="ARBA" id="ARBA00022448"/>
    </source>
</evidence>
<evidence type="ECO:0000256" key="7">
    <source>
        <dbReference type="ARBA" id="ARBA00023136"/>
    </source>
</evidence>
<dbReference type="PANTHER" id="PTHR31658">
    <property type="entry name" value="CONSERVED OLIGOMERIC GOLGI COMPLEX SUBUNIT 1"/>
    <property type="match status" value="1"/>
</dbReference>
<keyword evidence="6" id="KW-0333">Golgi apparatus</keyword>
<dbReference type="GO" id="GO:0006891">
    <property type="term" value="P:intra-Golgi vesicle-mediated transport"/>
    <property type="evidence" value="ECO:0007669"/>
    <property type="project" value="InterPro"/>
</dbReference>
<dbReference type="InterPro" id="IPR033370">
    <property type="entry name" value="COG1"/>
</dbReference>
<feature type="region of interest" description="Disordered" evidence="8">
    <location>
        <begin position="1"/>
        <end position="25"/>
    </location>
</feature>
<dbReference type="GO" id="GO:0015031">
    <property type="term" value="P:protein transport"/>
    <property type="evidence" value="ECO:0007669"/>
    <property type="project" value="UniProtKB-KW"/>
</dbReference>
<evidence type="ECO:0000256" key="5">
    <source>
        <dbReference type="ARBA" id="ARBA00022927"/>
    </source>
</evidence>
<dbReference type="Proteomes" id="UP000006671">
    <property type="component" value="Unassembled WGS sequence"/>
</dbReference>
<feature type="compositionally biased region" description="Polar residues" evidence="8">
    <location>
        <begin position="8"/>
        <end position="25"/>
    </location>
</feature>
<keyword evidence="5" id="KW-0653">Protein transport</keyword>
<protein>
    <recommendedName>
        <fullName evidence="3">Conserved oligomeric Golgi complex subunit 1</fullName>
    </recommendedName>
</protein>
<evidence type="ECO:0000256" key="2">
    <source>
        <dbReference type="ARBA" id="ARBA00006653"/>
    </source>
</evidence>
<evidence type="ECO:0000256" key="8">
    <source>
        <dbReference type="SAM" id="MobiDB-lite"/>
    </source>
</evidence>
<dbReference type="PANTHER" id="PTHR31658:SF0">
    <property type="entry name" value="CONSERVED OLIGOMERIC GOLGI COMPLEX SUBUNIT 1"/>
    <property type="match status" value="1"/>
</dbReference>
<evidence type="ECO:0000313" key="10">
    <source>
        <dbReference type="Proteomes" id="UP000006671"/>
    </source>
</evidence>
<reference evidence="9 10" key="1">
    <citation type="journal article" date="2010" name="Cell">
        <title>The genome of Naegleria gruberi illuminates early eukaryotic versatility.</title>
        <authorList>
            <person name="Fritz-Laylin L.K."/>
            <person name="Prochnik S.E."/>
            <person name="Ginger M.L."/>
            <person name="Dacks J.B."/>
            <person name="Carpenter M.L."/>
            <person name="Field M.C."/>
            <person name="Kuo A."/>
            <person name="Paredez A."/>
            <person name="Chapman J."/>
            <person name="Pham J."/>
            <person name="Shu S."/>
            <person name="Neupane R."/>
            <person name="Cipriano M."/>
            <person name="Mancuso J."/>
            <person name="Tu H."/>
            <person name="Salamov A."/>
            <person name="Lindquist E."/>
            <person name="Shapiro H."/>
            <person name="Lucas S."/>
            <person name="Grigoriev I.V."/>
            <person name="Cande W.Z."/>
            <person name="Fulton C."/>
            <person name="Rokhsar D.S."/>
            <person name="Dawson S.C."/>
        </authorList>
    </citation>
    <scope>NUCLEOTIDE SEQUENCE [LARGE SCALE GENOMIC DNA]</scope>
    <source>
        <strain evidence="9 10">NEG-M</strain>
    </source>
</reference>
<organism evidence="10">
    <name type="scientific">Naegleria gruberi</name>
    <name type="common">Amoeba</name>
    <dbReference type="NCBI Taxonomy" id="5762"/>
    <lineage>
        <taxon>Eukaryota</taxon>
        <taxon>Discoba</taxon>
        <taxon>Heterolobosea</taxon>
        <taxon>Tetramitia</taxon>
        <taxon>Eutetramitia</taxon>
        <taxon>Vahlkampfiidae</taxon>
        <taxon>Naegleria</taxon>
    </lineage>
</organism>
<dbReference type="InParanoid" id="D2W2D1"/>
<evidence type="ECO:0000313" key="9">
    <source>
        <dbReference type="EMBL" id="EFC36806.1"/>
    </source>
</evidence>
<sequence>MNTRPRRNSTLLKSQQQLSGVSQTTSETTIGTSLNDLFRNQTVKQIKVIKEKSDEEITIKQNQLRNLVGERYRDIIEAADCMDSIQQLCLASTNQFIEMTRLIDDYKNNTQESIILTGGDSSLDVNLLLKHFSQIVDWMLNCVNSGLYFYAAICFLACNNILKQLNMKHSHSIHVKIRELNQLKAKLIKSCKNIIANQTNNLSFIQCVCALLVCDNLTEIELENLILKERRIFMEKIKYNTLEEKLNAIELIFDIFYDTVFVINNLFKKSNDKLFINIFLEKLIEFNFMNSNFKITTLKKQEYHFDLLQNSNIIPILYKGSFSKIYEMYIKEVKLSNESQPEKIKEWIKDSLKFMNSFVTRIINETDNIHDLIEIKKKVKDMSFSDSLKDIQNRFKIILEYCCGFSIDFDSERTVKKIWKENAAIFYDMNLSWHTLNLVCKQQKYEIIKKRFKELTFDMCISENISFSNIGEEIWKTPMLDSNILFDRFLSNHKSSSKTDNIFLQSITIYGSTREVRRKIRKEVFESQIVPLCKEIFLLIQDLQNKEEHAELEELIMTQYFNFYNSATEIVKKFIRDPSQFNKDTNNSFSDMDIKLYCGRIIQSMRKLFTDIFIELNVKFSMFSNDESFLTIIRKLRAQITNLKQKKKTDTSPYLTKYLEIDQIFESLYLEAFNEWIEQQTDSFVTQVKSELLNTDQWKKGRKDTFVSYNELNLPFKTSFSIYNAIYELSLAIYAVGDFNVDNNVIEKLSNKICTRVFGDYNEWINSLIEKSKKQEKSNESKVEETSAEESTESQLSLEEFICEDGFLQLLFDVKYLGYALLGGNQQVIEKLNLKSQLEPNEQLYVKAVSLILSFIDPINWETYEKSFNALVLQCVNRNNLFTCNLNKNSSIHGSATNLGGESPLTNTTEQDNFVKLVKPETINIPLLPIPKRDLKSYTLAASYNHLEFTEKDIQLNLSTKSNGTHSSKTSLNDSTVFGSFVGSLQNLISNQEEVEKETPSRTFAFNWF</sequence>
<dbReference type="OMA" id="NIGEEIW"/>
<evidence type="ECO:0000256" key="6">
    <source>
        <dbReference type="ARBA" id="ARBA00023034"/>
    </source>
</evidence>
<dbReference type="Pfam" id="PF08700">
    <property type="entry name" value="VPS51_Exo84_N"/>
    <property type="match status" value="1"/>
</dbReference>
<accession>D2W2D1</accession>
<dbReference type="GO" id="GO:0017119">
    <property type="term" value="C:Golgi transport complex"/>
    <property type="evidence" value="ECO:0007669"/>
    <property type="project" value="InterPro"/>
</dbReference>
<dbReference type="VEuPathDB" id="AmoebaDB:NAEGRDRAFT_82128"/>
<dbReference type="GeneID" id="8862945"/>